<dbReference type="Proteomes" id="UP000038010">
    <property type="component" value="Unassembled WGS sequence"/>
</dbReference>
<organism evidence="2 3">
    <name type="scientific">Cyphellophora attinorum</name>
    <dbReference type="NCBI Taxonomy" id="1664694"/>
    <lineage>
        <taxon>Eukaryota</taxon>
        <taxon>Fungi</taxon>
        <taxon>Dikarya</taxon>
        <taxon>Ascomycota</taxon>
        <taxon>Pezizomycotina</taxon>
        <taxon>Eurotiomycetes</taxon>
        <taxon>Chaetothyriomycetidae</taxon>
        <taxon>Chaetothyriales</taxon>
        <taxon>Cyphellophoraceae</taxon>
        <taxon>Cyphellophora</taxon>
    </lineage>
</organism>
<protein>
    <submittedName>
        <fullName evidence="2">Uncharacterized protein</fullName>
    </submittedName>
</protein>
<feature type="compositionally biased region" description="Gly residues" evidence="1">
    <location>
        <begin position="582"/>
        <end position="603"/>
    </location>
</feature>
<reference evidence="2 3" key="1">
    <citation type="submission" date="2015-06" db="EMBL/GenBank/DDBJ databases">
        <title>Draft genome of the ant-associated black yeast Phialophora attae CBS 131958.</title>
        <authorList>
            <person name="Moreno L.F."/>
            <person name="Stielow B.J."/>
            <person name="de Hoog S."/>
            <person name="Vicente V.A."/>
            <person name="Weiss V.A."/>
            <person name="de Vries M."/>
            <person name="Cruz L.M."/>
            <person name="Souza E.M."/>
        </authorList>
    </citation>
    <scope>NUCLEOTIDE SEQUENCE [LARGE SCALE GENOMIC DNA]</scope>
    <source>
        <strain evidence="2 3">CBS 131958</strain>
    </source>
</reference>
<feature type="region of interest" description="Disordered" evidence="1">
    <location>
        <begin position="481"/>
        <end position="603"/>
    </location>
</feature>
<feature type="region of interest" description="Disordered" evidence="1">
    <location>
        <begin position="226"/>
        <end position="247"/>
    </location>
</feature>
<sequence length="603" mass="67128">MTHSTPVVPVSPPDWMYPYHFVKATPAAPADPYAFDIAKYQDAALNHIKTADERRKQRTAERRSELRTYARKTLWEPKRKMITETVASRWTNDPTLVTGRRLAARTHAQARKPDMESAWTKDYVVRPLGQPTMGPIDTRFVGKINWFPGEPPQTVRQAKPMAYDCRGNAAGRQHQIVIPLPVSETGESILYAGFAPRMNRYGTQPSYRQFSYIWKGTAPPRRTITRVQPLSSQRDPAAAQQEPETPKSKIFDRTAIDVPHHGGTWTFDGQRFASYEAASEAMKQKLAIAKDFQERHARLNKIFTHSLRAANENLREDIRIACERISRKTHMRVFVDFRVLSPITSSKKIFEGKAPEKKRHEFVRSLQDVDYALYRAAIDKAARPNVVTFDETDMYIDAENGHPIYLYALNGDRFDLATITVGAFNGESTEACGHLCVQLNLDQLNWFRQHLTTLGKEGGGSVEKGRWSSLLTEISLREKGKDGWFNGKLGSHRTSGHGKHGDRGNGNGKGRHDKNGNDSDRGKKHGGKHQNGKGKFQKDGGKPSGNGNGNGHNNSGHKNGHHHSGKQSNGGGPKHAGAGFKQNGGGRGHNRGARGGGSRGRGK</sequence>
<proteinExistence type="predicted"/>
<comment type="caution">
    <text evidence="2">The sequence shown here is derived from an EMBL/GenBank/DDBJ whole genome shotgun (WGS) entry which is preliminary data.</text>
</comment>
<name>A0A0N1H5I8_9EURO</name>
<dbReference type="VEuPathDB" id="FungiDB:AB675_8076"/>
<dbReference type="EMBL" id="LFJN01000010">
    <property type="protein sequence ID" value="KPI40984.1"/>
    <property type="molecule type" value="Genomic_DNA"/>
</dbReference>
<accession>A0A0N1H5I8</accession>
<evidence type="ECO:0000256" key="1">
    <source>
        <dbReference type="SAM" id="MobiDB-lite"/>
    </source>
</evidence>
<keyword evidence="3" id="KW-1185">Reference proteome</keyword>
<dbReference type="GeneID" id="28740373"/>
<feature type="compositionally biased region" description="Basic residues" evidence="1">
    <location>
        <begin position="490"/>
        <end position="500"/>
    </location>
</feature>
<evidence type="ECO:0000313" key="3">
    <source>
        <dbReference type="Proteomes" id="UP000038010"/>
    </source>
</evidence>
<feature type="compositionally biased region" description="Basic residues" evidence="1">
    <location>
        <begin position="522"/>
        <end position="532"/>
    </location>
</feature>
<gene>
    <name evidence="2" type="ORF">AB675_8076</name>
</gene>
<dbReference type="RefSeq" id="XP_018000947.1">
    <property type="nucleotide sequence ID" value="XM_018148494.1"/>
</dbReference>
<dbReference type="AlphaFoldDB" id="A0A0N1H5I8"/>
<evidence type="ECO:0000313" key="2">
    <source>
        <dbReference type="EMBL" id="KPI40984.1"/>
    </source>
</evidence>